<evidence type="ECO:0000313" key="2">
    <source>
        <dbReference type="Proteomes" id="UP000032180"/>
    </source>
</evidence>
<dbReference type="EnsemblPlants" id="LPERR03G24040.1">
    <property type="protein sequence ID" value="LPERR03G24040.1"/>
    <property type="gene ID" value="LPERR03G24040"/>
</dbReference>
<sequence>MLRHKREGVYDVGFIDPYVVYSTNVKDKAEETERNFLRFLWKQAHKKRIIFPYVFSAWVRFTSKEPGEWKVPLRQKEGTNLCAFYVAESIMSRGQRRLSDLSDLEYRRDQVAKEDQHKAIQEALAGFLNDEVLDRKGEHYYDGRLGPTSVDCNIDLDDPNFY</sequence>
<reference evidence="1 2" key="1">
    <citation type="submission" date="2012-08" db="EMBL/GenBank/DDBJ databases">
        <title>Oryza genome evolution.</title>
        <authorList>
            <person name="Wing R.A."/>
        </authorList>
    </citation>
    <scope>NUCLEOTIDE SEQUENCE</scope>
</reference>
<proteinExistence type="predicted"/>
<protein>
    <recommendedName>
        <fullName evidence="3">Ubiquitin-like protease family profile domain-containing protein</fullName>
    </recommendedName>
</protein>
<dbReference type="Gramene" id="LPERR03G24040.1">
    <property type="protein sequence ID" value="LPERR03G24040.1"/>
    <property type="gene ID" value="LPERR03G24040"/>
</dbReference>
<evidence type="ECO:0008006" key="3">
    <source>
        <dbReference type="Google" id="ProtNLM"/>
    </source>
</evidence>
<reference evidence="2" key="2">
    <citation type="submission" date="2013-12" db="EMBL/GenBank/DDBJ databases">
        <authorList>
            <person name="Yu Y."/>
            <person name="Lee S."/>
            <person name="de Baynast K."/>
            <person name="Wissotski M."/>
            <person name="Liu L."/>
            <person name="Talag J."/>
            <person name="Goicoechea J."/>
            <person name="Angelova A."/>
            <person name="Jetty R."/>
            <person name="Kudrna D."/>
            <person name="Golser W."/>
            <person name="Rivera L."/>
            <person name="Zhang J."/>
            <person name="Wing R."/>
        </authorList>
    </citation>
    <scope>NUCLEOTIDE SEQUENCE</scope>
</reference>
<dbReference type="HOGENOM" id="CLU_138803_0_0_1"/>
<dbReference type="Proteomes" id="UP000032180">
    <property type="component" value="Chromosome 3"/>
</dbReference>
<dbReference type="AlphaFoldDB" id="A0A0D9VXA0"/>
<reference evidence="1" key="3">
    <citation type="submission" date="2015-04" db="UniProtKB">
        <authorList>
            <consortium name="EnsemblPlants"/>
        </authorList>
    </citation>
    <scope>IDENTIFICATION</scope>
</reference>
<organism evidence="1 2">
    <name type="scientific">Leersia perrieri</name>
    <dbReference type="NCBI Taxonomy" id="77586"/>
    <lineage>
        <taxon>Eukaryota</taxon>
        <taxon>Viridiplantae</taxon>
        <taxon>Streptophyta</taxon>
        <taxon>Embryophyta</taxon>
        <taxon>Tracheophyta</taxon>
        <taxon>Spermatophyta</taxon>
        <taxon>Magnoliopsida</taxon>
        <taxon>Liliopsida</taxon>
        <taxon>Poales</taxon>
        <taxon>Poaceae</taxon>
        <taxon>BOP clade</taxon>
        <taxon>Oryzoideae</taxon>
        <taxon>Oryzeae</taxon>
        <taxon>Oryzinae</taxon>
        <taxon>Leersia</taxon>
    </lineage>
</organism>
<keyword evidence="2" id="KW-1185">Reference proteome</keyword>
<evidence type="ECO:0000313" key="1">
    <source>
        <dbReference type="EnsemblPlants" id="LPERR03G24040.1"/>
    </source>
</evidence>
<name>A0A0D9VXA0_9ORYZ</name>
<accession>A0A0D9VXA0</accession>